<gene>
    <name evidence="2" type="ORF">PAALTS15_17536</name>
</gene>
<evidence type="ECO:0000259" key="1">
    <source>
        <dbReference type="Pfam" id="PF04266"/>
    </source>
</evidence>
<dbReference type="EMBL" id="ATMT01000060">
    <property type="protein sequence ID" value="EPY05882.1"/>
    <property type="molecule type" value="Genomic_DNA"/>
</dbReference>
<sequence length="124" mass="14387">MKVLISIKPEYASQIFTGVKKYEYRKTIFKRDNVESLLVYATNPVKKIIGEIFIEEILEDSPNNIWEATKEYSGVSYSFFMQYYANKSKGYAIKIKKAVLFEKPIGLSDLEKSIKAPQSFCYIE</sequence>
<reference evidence="2 3" key="1">
    <citation type="submission" date="2013-05" db="EMBL/GenBank/DDBJ databases">
        <authorList>
            <person name="Strain E.A."/>
            <person name="Brown E."/>
            <person name="Allard M.W."/>
            <person name="Luo Y.L."/>
        </authorList>
    </citation>
    <scope>NUCLEOTIDE SEQUENCE [LARGE SCALE GENOMIC DNA]</scope>
    <source>
        <strain evidence="2 3">TS-15</strain>
    </source>
</reference>
<dbReference type="Gene3D" id="2.30.130.30">
    <property type="entry name" value="Hypothetical protein"/>
    <property type="match status" value="1"/>
</dbReference>
<dbReference type="SUPFAM" id="SSF88697">
    <property type="entry name" value="PUA domain-like"/>
    <property type="match status" value="1"/>
</dbReference>
<protein>
    <recommendedName>
        <fullName evidence="1">ASCH domain-containing protein</fullName>
    </recommendedName>
</protein>
<dbReference type="InterPro" id="IPR007374">
    <property type="entry name" value="ASCH_domain"/>
</dbReference>
<feature type="domain" description="ASCH" evidence="1">
    <location>
        <begin position="5"/>
        <end position="62"/>
    </location>
</feature>
<evidence type="ECO:0000313" key="3">
    <source>
        <dbReference type="Proteomes" id="UP000015344"/>
    </source>
</evidence>
<accession>S9SJ92</accession>
<comment type="caution">
    <text evidence="2">The sequence shown here is derived from an EMBL/GenBank/DDBJ whole genome shotgun (WGS) entry which is preliminary data.</text>
</comment>
<dbReference type="InterPro" id="IPR015947">
    <property type="entry name" value="PUA-like_sf"/>
</dbReference>
<dbReference type="AlphaFoldDB" id="S9SJ92"/>
<proteinExistence type="predicted"/>
<name>S9SJ92_PAEAL</name>
<evidence type="ECO:0000313" key="2">
    <source>
        <dbReference type="EMBL" id="EPY05882.1"/>
    </source>
</evidence>
<organism evidence="2 3">
    <name type="scientific">Paenibacillus alvei TS-15</name>
    <dbReference type="NCBI Taxonomy" id="1117108"/>
    <lineage>
        <taxon>Bacteria</taxon>
        <taxon>Bacillati</taxon>
        <taxon>Bacillota</taxon>
        <taxon>Bacilli</taxon>
        <taxon>Bacillales</taxon>
        <taxon>Paenibacillaceae</taxon>
        <taxon>Paenibacillus</taxon>
    </lineage>
</organism>
<dbReference type="eggNOG" id="COG4933">
    <property type="taxonomic scope" value="Bacteria"/>
</dbReference>
<dbReference type="Pfam" id="PF04266">
    <property type="entry name" value="ASCH"/>
    <property type="match status" value="1"/>
</dbReference>
<dbReference type="Proteomes" id="UP000015344">
    <property type="component" value="Unassembled WGS sequence"/>
</dbReference>
<dbReference type="RefSeq" id="WP_021260794.1">
    <property type="nucleotide sequence ID" value="NZ_ATMT01000060.1"/>
</dbReference>